<organism evidence="12">
    <name type="scientific">Absidia glauca</name>
    <name type="common">Pin mould</name>
    <dbReference type="NCBI Taxonomy" id="4829"/>
    <lineage>
        <taxon>Eukaryota</taxon>
        <taxon>Fungi</taxon>
        <taxon>Fungi incertae sedis</taxon>
        <taxon>Mucoromycota</taxon>
        <taxon>Mucoromycotina</taxon>
        <taxon>Mucoromycetes</taxon>
        <taxon>Mucorales</taxon>
        <taxon>Cunninghamellaceae</taxon>
        <taxon>Absidia</taxon>
    </lineage>
</organism>
<evidence type="ECO:0000256" key="9">
    <source>
        <dbReference type="RuleBase" id="RU000496"/>
    </source>
</evidence>
<dbReference type="Proteomes" id="UP000078561">
    <property type="component" value="Unassembled WGS sequence"/>
</dbReference>
<feature type="binding site" evidence="8">
    <location>
        <position position="35"/>
    </location>
    <ligand>
        <name>NAD(+)</name>
        <dbReference type="ChEBI" id="CHEBI:57540"/>
    </ligand>
</feature>
<dbReference type="Pfam" id="PF00056">
    <property type="entry name" value="Ldh_1_N"/>
    <property type="match status" value="1"/>
</dbReference>
<dbReference type="EC" id="1.1.1.27" evidence="3 9"/>
<reference evidence="12" key="1">
    <citation type="submission" date="2016-04" db="EMBL/GenBank/DDBJ databases">
        <authorList>
            <person name="Evans L.H."/>
            <person name="Alamgir A."/>
            <person name="Owens N."/>
            <person name="Weber N.D."/>
            <person name="Virtaneva K."/>
            <person name="Barbian K."/>
            <person name="Babar A."/>
            <person name="Rosenke K."/>
        </authorList>
    </citation>
    <scope>NUCLEOTIDE SEQUENCE [LARGE SCALE GENOMIC DNA]</scope>
    <source>
        <strain evidence="12">CBS 101.48</strain>
    </source>
</reference>
<feature type="domain" description="Lactate/malate dehydrogenase N-terminal" evidence="10">
    <location>
        <begin position="5"/>
        <end position="141"/>
    </location>
</feature>
<dbReference type="GO" id="GO:0004459">
    <property type="term" value="F:L-lactate dehydrogenase (NAD+) activity"/>
    <property type="evidence" value="ECO:0007669"/>
    <property type="project" value="UniProtKB-EC"/>
</dbReference>
<dbReference type="UniPathway" id="UPA00554">
    <property type="reaction ID" value="UER00611"/>
</dbReference>
<evidence type="ECO:0000256" key="8">
    <source>
        <dbReference type="PIRSR" id="PIRSR000102-3"/>
    </source>
</evidence>
<dbReference type="AlphaFoldDB" id="A0A163K1B6"/>
<keyword evidence="13" id="KW-1185">Reference proteome</keyword>
<sequence>MSPHKVAIIGAGAVGSTIAYTLVLKNVTTEILLVDVDQAFLEGQVLDLSDTASVSSCKIKSASLKEAGQADIILVTAGAKQKEGESRTSLVGRNYCILQSVVEGMKPIRSDAIMLMVSNPVDTLTQIAQELSGLPMAQVFGSGTYLDTTRLRGLLSHILDVDSRSIHAYVLGEHGDSQFIPWSTASIAGRPLIDIQEFQKMDKELVRIKVAGKALKIIKLKGATHFGIGACASDLCESIILNKNQIRPLSVFVPRLGCYLSMPAKLGTTGIKEIYEIPLTEAEEELLQASALSIMSVLSRV</sequence>
<dbReference type="GO" id="GO:0006089">
    <property type="term" value="P:lactate metabolic process"/>
    <property type="evidence" value="ECO:0007669"/>
    <property type="project" value="TreeGrafter"/>
</dbReference>
<dbReference type="PIRSF" id="PIRSF000102">
    <property type="entry name" value="Lac_mal_DH"/>
    <property type="match status" value="1"/>
</dbReference>
<dbReference type="Pfam" id="PF02866">
    <property type="entry name" value="Ldh_1_C"/>
    <property type="match status" value="1"/>
</dbReference>
<proteinExistence type="inferred from homology"/>
<comment type="similarity">
    <text evidence="2">Belongs to the LDH/MDH superfamily. LDH family.</text>
</comment>
<dbReference type="GO" id="GO:0005737">
    <property type="term" value="C:cytoplasm"/>
    <property type="evidence" value="ECO:0007669"/>
    <property type="project" value="InterPro"/>
</dbReference>
<dbReference type="Gene3D" id="3.90.110.10">
    <property type="entry name" value="Lactate dehydrogenase/glycoside hydrolase, family 4, C-terminal"/>
    <property type="match status" value="1"/>
</dbReference>
<dbReference type="InParanoid" id="A0A163K1B6"/>
<evidence type="ECO:0000313" key="12">
    <source>
        <dbReference type="EMBL" id="SAM04611.1"/>
    </source>
</evidence>
<feature type="binding site" evidence="8">
    <location>
        <begin position="10"/>
        <end position="15"/>
    </location>
    <ligand>
        <name>NAD(+)</name>
        <dbReference type="ChEBI" id="CHEBI:57540"/>
    </ligand>
</feature>
<dbReference type="STRING" id="4829.A0A163K1B6"/>
<feature type="binding site" evidence="8">
    <location>
        <position position="94"/>
    </location>
    <ligand>
        <name>NAD(+)</name>
        <dbReference type="ChEBI" id="CHEBI:57540"/>
    </ligand>
</feature>
<feature type="active site" description="Proton acceptor" evidence="7">
    <location>
        <position position="174"/>
    </location>
</feature>
<comment type="pathway">
    <text evidence="1 9">Fermentation; pyruvate fermentation to lactate; (S)-lactate from pyruvate: step 1/1.</text>
</comment>
<dbReference type="FunCoup" id="A0A163K1B6">
    <property type="interactions" value="136"/>
</dbReference>
<keyword evidence="5 8" id="KW-0520">NAD</keyword>
<dbReference type="PRINTS" id="PR00086">
    <property type="entry name" value="LLDHDRGNASE"/>
</dbReference>
<dbReference type="SUPFAM" id="SSF51735">
    <property type="entry name" value="NAD(P)-binding Rossmann-fold domains"/>
    <property type="match status" value="1"/>
</dbReference>
<dbReference type="PROSITE" id="PS00064">
    <property type="entry name" value="L_LDH"/>
    <property type="match status" value="1"/>
</dbReference>
<dbReference type="InterPro" id="IPR011304">
    <property type="entry name" value="L-lactate_DH"/>
</dbReference>
<evidence type="ECO:0000256" key="6">
    <source>
        <dbReference type="ARBA" id="ARBA00049258"/>
    </source>
</evidence>
<evidence type="ECO:0000256" key="2">
    <source>
        <dbReference type="ARBA" id="ARBA00006054"/>
    </source>
</evidence>
<dbReference type="OMA" id="EGQYGHK"/>
<dbReference type="PANTHER" id="PTHR43128:SF16">
    <property type="entry name" value="L-LACTATE DEHYDROGENASE"/>
    <property type="match status" value="1"/>
</dbReference>
<dbReference type="Gene3D" id="3.40.50.720">
    <property type="entry name" value="NAD(P)-binding Rossmann-like Domain"/>
    <property type="match status" value="1"/>
</dbReference>
<dbReference type="PANTHER" id="PTHR43128">
    <property type="entry name" value="L-2-HYDROXYCARBOXYLATE DEHYDROGENASE (NAD(P)(+))"/>
    <property type="match status" value="1"/>
</dbReference>
<evidence type="ECO:0000256" key="7">
    <source>
        <dbReference type="PIRSR" id="PIRSR000102-1"/>
    </source>
</evidence>
<dbReference type="InterPro" id="IPR022383">
    <property type="entry name" value="Lactate/malate_DH_C"/>
</dbReference>
<name>A0A163K1B6_ABSGL</name>
<evidence type="ECO:0000313" key="13">
    <source>
        <dbReference type="Proteomes" id="UP000078561"/>
    </source>
</evidence>
<feature type="binding site" evidence="8">
    <location>
        <begin position="117"/>
        <end position="119"/>
    </location>
    <ligand>
        <name>NAD(+)</name>
        <dbReference type="ChEBI" id="CHEBI:57540"/>
    </ligand>
</feature>
<dbReference type="SUPFAM" id="SSF56327">
    <property type="entry name" value="LDH C-terminal domain-like"/>
    <property type="match status" value="1"/>
</dbReference>
<dbReference type="InterPro" id="IPR036291">
    <property type="entry name" value="NAD(P)-bd_dom_sf"/>
</dbReference>
<dbReference type="NCBIfam" id="TIGR01771">
    <property type="entry name" value="L-LDH-NAD"/>
    <property type="match status" value="1"/>
</dbReference>
<dbReference type="InterPro" id="IPR015955">
    <property type="entry name" value="Lactate_DH/Glyco_Ohase_4_C"/>
</dbReference>
<feature type="domain" description="Lactate/malate dehydrogenase C-terminal" evidence="11">
    <location>
        <begin position="144"/>
        <end position="291"/>
    </location>
</feature>
<evidence type="ECO:0000259" key="10">
    <source>
        <dbReference type="Pfam" id="PF00056"/>
    </source>
</evidence>
<dbReference type="InterPro" id="IPR001236">
    <property type="entry name" value="Lactate/malate_DH_N"/>
</dbReference>
<dbReference type="OrthoDB" id="6270329at2759"/>
<dbReference type="InterPro" id="IPR001557">
    <property type="entry name" value="L-lactate/malate_DH"/>
</dbReference>
<protein>
    <recommendedName>
        <fullName evidence="3 9">L-lactate dehydrogenase</fullName>
        <ecNumber evidence="3 9">1.1.1.27</ecNumber>
    </recommendedName>
</protein>
<dbReference type="CDD" id="cd00300">
    <property type="entry name" value="LDH_like"/>
    <property type="match status" value="1"/>
</dbReference>
<keyword evidence="4 9" id="KW-0560">Oxidoreductase</keyword>
<evidence type="ECO:0000256" key="5">
    <source>
        <dbReference type="ARBA" id="ARBA00023027"/>
    </source>
</evidence>
<comment type="catalytic activity">
    <reaction evidence="6 9">
        <text>(S)-lactate + NAD(+) = pyruvate + NADH + H(+)</text>
        <dbReference type="Rhea" id="RHEA:23444"/>
        <dbReference type="ChEBI" id="CHEBI:15361"/>
        <dbReference type="ChEBI" id="CHEBI:15378"/>
        <dbReference type="ChEBI" id="CHEBI:16651"/>
        <dbReference type="ChEBI" id="CHEBI:57540"/>
        <dbReference type="ChEBI" id="CHEBI:57945"/>
        <dbReference type="EC" id="1.1.1.27"/>
    </reaction>
</comment>
<evidence type="ECO:0000256" key="1">
    <source>
        <dbReference type="ARBA" id="ARBA00004843"/>
    </source>
</evidence>
<evidence type="ECO:0000256" key="4">
    <source>
        <dbReference type="ARBA" id="ARBA00023002"/>
    </source>
</evidence>
<gene>
    <name evidence="12" type="primary">ABSGL_10477.1 scaffold 12026</name>
</gene>
<evidence type="ECO:0000259" key="11">
    <source>
        <dbReference type="Pfam" id="PF02866"/>
    </source>
</evidence>
<dbReference type="EMBL" id="LT554414">
    <property type="protein sequence ID" value="SAM04611.1"/>
    <property type="molecule type" value="Genomic_DNA"/>
</dbReference>
<accession>A0A163K1B6</accession>
<dbReference type="InterPro" id="IPR018177">
    <property type="entry name" value="L-lactate_DH_AS"/>
</dbReference>
<evidence type="ECO:0000256" key="3">
    <source>
        <dbReference type="ARBA" id="ARBA00012967"/>
    </source>
</evidence>